<organism evidence="3 4">
    <name type="scientific">Nakamurella flava</name>
    <dbReference type="NCBI Taxonomy" id="2576308"/>
    <lineage>
        <taxon>Bacteria</taxon>
        <taxon>Bacillati</taxon>
        <taxon>Actinomycetota</taxon>
        <taxon>Actinomycetes</taxon>
        <taxon>Nakamurellales</taxon>
        <taxon>Nakamurellaceae</taxon>
        <taxon>Nakamurella</taxon>
    </lineage>
</organism>
<dbReference type="EMBL" id="SZZH01000001">
    <property type="protein sequence ID" value="TKV60500.1"/>
    <property type="molecule type" value="Genomic_DNA"/>
</dbReference>
<proteinExistence type="predicted"/>
<gene>
    <name evidence="3" type="ORF">FDO65_01975</name>
</gene>
<evidence type="ECO:0000256" key="1">
    <source>
        <dbReference type="SAM" id="MobiDB-lite"/>
    </source>
</evidence>
<feature type="compositionally biased region" description="Low complexity" evidence="1">
    <location>
        <begin position="24"/>
        <end position="48"/>
    </location>
</feature>
<dbReference type="Proteomes" id="UP000306985">
    <property type="component" value="Unassembled WGS sequence"/>
</dbReference>
<evidence type="ECO:0000313" key="4">
    <source>
        <dbReference type="Proteomes" id="UP000306985"/>
    </source>
</evidence>
<protein>
    <recommendedName>
        <fullName evidence="5">Serine/threonine protein kinase</fullName>
    </recommendedName>
</protein>
<name>A0A4U6QJ83_9ACTN</name>
<feature type="compositionally biased region" description="Low complexity" evidence="1">
    <location>
        <begin position="56"/>
        <end position="65"/>
    </location>
</feature>
<evidence type="ECO:0000313" key="3">
    <source>
        <dbReference type="EMBL" id="TKV60500.1"/>
    </source>
</evidence>
<dbReference type="OrthoDB" id="4936454at2"/>
<comment type="caution">
    <text evidence="3">The sequence shown here is derived from an EMBL/GenBank/DDBJ whole genome shotgun (WGS) entry which is preliminary data.</text>
</comment>
<dbReference type="AlphaFoldDB" id="A0A4U6QJ83"/>
<feature type="region of interest" description="Disordered" evidence="1">
    <location>
        <begin position="24"/>
        <end position="65"/>
    </location>
</feature>
<keyword evidence="2" id="KW-0732">Signal</keyword>
<accession>A0A4U6QJ83</accession>
<feature type="chain" id="PRO_5038646970" description="Serine/threonine protein kinase" evidence="2">
    <location>
        <begin position="22"/>
        <end position="184"/>
    </location>
</feature>
<keyword evidence="4" id="KW-1185">Reference proteome</keyword>
<reference evidence="3 4" key="1">
    <citation type="submission" date="2019-05" db="EMBL/GenBank/DDBJ databases">
        <title>Nakamurella sp. N5BH11, whole genome shotgun sequence.</title>
        <authorList>
            <person name="Tuo L."/>
        </authorList>
    </citation>
    <scope>NUCLEOTIDE SEQUENCE [LARGE SCALE GENOMIC DNA]</scope>
    <source>
        <strain evidence="3 4">N5BH11</strain>
    </source>
</reference>
<sequence>MKIGTCAAVVMVAAVGLTACAAPTRPAATSSPAPASSSSTPAAATTPSPAAPTTPSPVSSSAVPSIAPTTVVPTDFGSAECYFAAESLGDPVGMDNGIGVGFGFKEGTQADGEPYDNTLTTESYLDACRQSLTRNGHDPGDAPLAACVLPDGRIAVAPGDESICGAKGLAVAQPSASGPIPNGS</sequence>
<feature type="signal peptide" evidence="2">
    <location>
        <begin position="1"/>
        <end position="21"/>
    </location>
</feature>
<evidence type="ECO:0000256" key="2">
    <source>
        <dbReference type="SAM" id="SignalP"/>
    </source>
</evidence>
<evidence type="ECO:0008006" key="5">
    <source>
        <dbReference type="Google" id="ProtNLM"/>
    </source>
</evidence>
<dbReference type="RefSeq" id="WP_137447804.1">
    <property type="nucleotide sequence ID" value="NZ_SZZH01000001.1"/>
</dbReference>
<dbReference type="PROSITE" id="PS51257">
    <property type="entry name" value="PROKAR_LIPOPROTEIN"/>
    <property type="match status" value="1"/>
</dbReference>